<keyword evidence="8" id="KW-0239">DNA-directed DNA polymerase</keyword>
<dbReference type="Proteomes" id="UP000199400">
    <property type="component" value="Unassembled WGS sequence"/>
</dbReference>
<accession>A0A1I2HXT0</accession>
<evidence type="ECO:0000256" key="6">
    <source>
        <dbReference type="ARBA" id="ARBA00022695"/>
    </source>
</evidence>
<dbReference type="GO" id="GO:0003887">
    <property type="term" value="F:DNA-directed DNA polymerase activity"/>
    <property type="evidence" value="ECO:0007669"/>
    <property type="project" value="UniProtKB-KW"/>
</dbReference>
<evidence type="ECO:0000256" key="4">
    <source>
        <dbReference type="ARBA" id="ARBA00022490"/>
    </source>
</evidence>
<dbReference type="Gene3D" id="3.70.10.10">
    <property type="match status" value="1"/>
</dbReference>
<dbReference type="GO" id="GO:0006271">
    <property type="term" value="P:DNA strand elongation involved in DNA replication"/>
    <property type="evidence" value="ECO:0007669"/>
    <property type="project" value="TreeGrafter"/>
</dbReference>
<gene>
    <name evidence="12" type="ORF">SAMN02745121_08218</name>
</gene>
<proteinExistence type="inferred from homology"/>
<evidence type="ECO:0000256" key="8">
    <source>
        <dbReference type="ARBA" id="ARBA00022932"/>
    </source>
</evidence>
<keyword evidence="13" id="KW-1185">Reference proteome</keyword>
<evidence type="ECO:0000256" key="5">
    <source>
        <dbReference type="ARBA" id="ARBA00022679"/>
    </source>
</evidence>
<organism evidence="12 13">
    <name type="scientific">Nannocystis exedens</name>
    <dbReference type="NCBI Taxonomy" id="54"/>
    <lineage>
        <taxon>Bacteria</taxon>
        <taxon>Pseudomonadati</taxon>
        <taxon>Myxococcota</taxon>
        <taxon>Polyangia</taxon>
        <taxon>Nannocystales</taxon>
        <taxon>Nannocystaceae</taxon>
        <taxon>Nannocystis</taxon>
    </lineage>
</organism>
<dbReference type="GO" id="GO:0003677">
    <property type="term" value="F:DNA binding"/>
    <property type="evidence" value="ECO:0007669"/>
    <property type="project" value="UniProtKB-KW"/>
</dbReference>
<evidence type="ECO:0000256" key="10">
    <source>
        <dbReference type="ARBA" id="ARBA00030988"/>
    </source>
</evidence>
<evidence type="ECO:0000256" key="3">
    <source>
        <dbReference type="ARBA" id="ARBA00021035"/>
    </source>
</evidence>
<keyword evidence="9" id="KW-0238">DNA-binding</keyword>
<evidence type="ECO:0000313" key="12">
    <source>
        <dbReference type="EMBL" id="SFF33436.1"/>
    </source>
</evidence>
<protein>
    <recommendedName>
        <fullName evidence="3">Beta sliding clamp</fullName>
    </recommendedName>
    <alternativeName>
        <fullName evidence="11">Beta-clamp processivity factor</fullName>
    </alternativeName>
    <alternativeName>
        <fullName evidence="10">DNA polymerase III beta sliding clamp subunit</fullName>
    </alternativeName>
</protein>
<dbReference type="InterPro" id="IPR046938">
    <property type="entry name" value="DNA_clamp_sf"/>
</dbReference>
<evidence type="ECO:0000256" key="9">
    <source>
        <dbReference type="ARBA" id="ARBA00023125"/>
    </source>
</evidence>
<dbReference type="PANTHER" id="PTHR30478">
    <property type="entry name" value="DNA POLYMERASE III SUBUNIT BETA"/>
    <property type="match status" value="1"/>
</dbReference>
<keyword evidence="4" id="KW-0963">Cytoplasm</keyword>
<dbReference type="PANTHER" id="PTHR30478:SF0">
    <property type="entry name" value="BETA SLIDING CLAMP"/>
    <property type="match status" value="1"/>
</dbReference>
<name>A0A1I2HXT0_9BACT</name>
<dbReference type="GO" id="GO:0005737">
    <property type="term" value="C:cytoplasm"/>
    <property type="evidence" value="ECO:0007669"/>
    <property type="project" value="UniProtKB-SubCell"/>
</dbReference>
<dbReference type="AlphaFoldDB" id="A0A1I2HXT0"/>
<evidence type="ECO:0000256" key="1">
    <source>
        <dbReference type="ARBA" id="ARBA00004496"/>
    </source>
</evidence>
<evidence type="ECO:0000256" key="7">
    <source>
        <dbReference type="ARBA" id="ARBA00022705"/>
    </source>
</evidence>
<sequence length="561" mass="60305">MTEGSPIAGAPKAATSITLDSTRDEVLAALRAADPAAHEHAERGEWDQLEHHGPAAEQALAWARFHRQLPAQRRQAEHLELEAAIHALGLARELEEAYLGQLAAAAESDGDMRAVLVEATAQQRATATAQHQPPLSPALAPVPAGAGSLHFSVERDELHRALMTVKAVLEPDHPDLGKIEIACHGTVILRVGSPGRGERQSFFEIRLLTTRCIRAGEATVSGRALFDALRRFPAGPIELVKAQGHDVVKLRARAVETNLPTVNYVPIDPTLKGMVPAGVIDLDHLRILLDRVRDVASGGTDASVLHNAVRLSHADGRLQAIAMDEHRLVRAVVDLPGGEPLRGFHLHASDVDRLFRIALAFPSQLHPANAGPPLARLSVSAGKVLTVESDALRGAVSHDPRPAAPYASVIPADLPDAVVVSRDKLTDAARAVVQLFGDEPSPRMLLRACPDRLEVAAHRPETGPRHTSTLPIVAAYGRPFALALDARYLLDALSHGPPTVAVTYDGEHRSGPIALLGWPFRDEKVGRQRAQEFFAHELKSGPLALIMSMLLDEEEDHGCAD</sequence>
<dbReference type="Gene3D" id="3.10.150.10">
    <property type="entry name" value="DNA Polymerase III, subunit A, domain 2"/>
    <property type="match status" value="1"/>
</dbReference>
<evidence type="ECO:0000256" key="11">
    <source>
        <dbReference type="ARBA" id="ARBA00033276"/>
    </source>
</evidence>
<comment type="subcellular location">
    <subcellularLocation>
        <location evidence="1">Cytoplasm</location>
    </subcellularLocation>
</comment>
<dbReference type="GO" id="GO:0009360">
    <property type="term" value="C:DNA polymerase III complex"/>
    <property type="evidence" value="ECO:0007669"/>
    <property type="project" value="InterPro"/>
</dbReference>
<comment type="similarity">
    <text evidence="2">Belongs to the beta sliding clamp family.</text>
</comment>
<reference evidence="13" key="1">
    <citation type="submission" date="2016-10" db="EMBL/GenBank/DDBJ databases">
        <authorList>
            <person name="Varghese N."/>
            <person name="Submissions S."/>
        </authorList>
    </citation>
    <scope>NUCLEOTIDE SEQUENCE [LARGE SCALE GENOMIC DNA]</scope>
    <source>
        <strain evidence="13">ATCC 25963</strain>
    </source>
</reference>
<dbReference type="InterPro" id="IPR001001">
    <property type="entry name" value="DNA_polIII_beta"/>
</dbReference>
<dbReference type="STRING" id="54.SAMN02745121_08218"/>
<evidence type="ECO:0000313" key="13">
    <source>
        <dbReference type="Proteomes" id="UP000199400"/>
    </source>
</evidence>
<keyword evidence="5" id="KW-0808">Transferase</keyword>
<evidence type="ECO:0000256" key="2">
    <source>
        <dbReference type="ARBA" id="ARBA00010752"/>
    </source>
</evidence>
<dbReference type="EMBL" id="FOMX01000048">
    <property type="protein sequence ID" value="SFF33436.1"/>
    <property type="molecule type" value="Genomic_DNA"/>
</dbReference>
<keyword evidence="6" id="KW-0548">Nucleotidyltransferase</keyword>
<dbReference type="SUPFAM" id="SSF55979">
    <property type="entry name" value="DNA clamp"/>
    <property type="match status" value="1"/>
</dbReference>
<keyword evidence="7" id="KW-0235">DNA replication</keyword>